<dbReference type="Proteomes" id="UP000595895">
    <property type="component" value="Chromosome"/>
</dbReference>
<accession>A0A7T7S265</accession>
<dbReference type="GO" id="GO:0003886">
    <property type="term" value="F:DNA (cytosine-5-)-methyltransferase activity"/>
    <property type="evidence" value="ECO:0007669"/>
    <property type="project" value="UniProtKB-EC"/>
</dbReference>
<dbReference type="KEGG" id="awe:JG540_09800"/>
<dbReference type="InterPro" id="IPR050750">
    <property type="entry name" value="C5-MTase"/>
</dbReference>
<protein>
    <recommendedName>
        <fullName evidence="7">Cytosine-specific methyltransferase</fullName>
        <ecNumber evidence="7">2.1.1.37</ecNumber>
    </recommendedName>
</protein>
<dbReference type="GO" id="GO:0032259">
    <property type="term" value="P:methylation"/>
    <property type="evidence" value="ECO:0007669"/>
    <property type="project" value="UniProtKB-KW"/>
</dbReference>
<organism evidence="8 9">
    <name type="scientific">Actinomyces weissii</name>
    <dbReference type="NCBI Taxonomy" id="675090"/>
    <lineage>
        <taxon>Bacteria</taxon>
        <taxon>Bacillati</taxon>
        <taxon>Actinomycetota</taxon>
        <taxon>Actinomycetes</taxon>
        <taxon>Actinomycetales</taxon>
        <taxon>Actinomycetaceae</taxon>
        <taxon>Actinomyces</taxon>
    </lineage>
</organism>
<keyword evidence="3 5" id="KW-0949">S-adenosyl-L-methionine</keyword>
<dbReference type="PRINTS" id="PR00105">
    <property type="entry name" value="C5METTRFRASE"/>
</dbReference>
<dbReference type="RefSeq" id="WP_200275702.1">
    <property type="nucleotide sequence ID" value="NZ_CP066802.1"/>
</dbReference>
<dbReference type="NCBIfam" id="TIGR00675">
    <property type="entry name" value="dcm"/>
    <property type="match status" value="1"/>
</dbReference>
<dbReference type="PROSITE" id="PS51679">
    <property type="entry name" value="SAM_MT_C5"/>
    <property type="match status" value="1"/>
</dbReference>
<dbReference type="Gene3D" id="3.40.50.150">
    <property type="entry name" value="Vaccinia Virus protein VP39"/>
    <property type="match status" value="1"/>
</dbReference>
<keyword evidence="2 5" id="KW-0808">Transferase</keyword>
<keyword evidence="9" id="KW-1185">Reference proteome</keyword>
<comment type="similarity">
    <text evidence="5 6">Belongs to the class I-like SAM-binding methyltransferase superfamily. C5-methyltransferase family.</text>
</comment>
<proteinExistence type="inferred from homology"/>
<dbReference type="Pfam" id="PF00145">
    <property type="entry name" value="DNA_methylase"/>
    <property type="match status" value="1"/>
</dbReference>
<evidence type="ECO:0000313" key="8">
    <source>
        <dbReference type="EMBL" id="QQM67272.1"/>
    </source>
</evidence>
<dbReference type="GO" id="GO:0009307">
    <property type="term" value="P:DNA restriction-modification system"/>
    <property type="evidence" value="ECO:0007669"/>
    <property type="project" value="UniProtKB-KW"/>
</dbReference>
<evidence type="ECO:0000256" key="3">
    <source>
        <dbReference type="ARBA" id="ARBA00022691"/>
    </source>
</evidence>
<dbReference type="SUPFAM" id="SSF53335">
    <property type="entry name" value="S-adenosyl-L-methionine-dependent methyltransferases"/>
    <property type="match status" value="1"/>
</dbReference>
<reference evidence="8 9" key="1">
    <citation type="submission" date="2020-12" db="EMBL/GenBank/DDBJ databases">
        <authorList>
            <person name="Zhou J."/>
        </authorList>
    </citation>
    <scope>NUCLEOTIDE SEQUENCE [LARGE SCALE GENOMIC DNA]</scope>
    <source>
        <strain evidence="8 9">CCUG 61299</strain>
    </source>
</reference>
<feature type="active site" evidence="5">
    <location>
        <position position="79"/>
    </location>
</feature>
<dbReference type="PANTHER" id="PTHR46098:SF1">
    <property type="entry name" value="TRNA (CYTOSINE(38)-C(5))-METHYLTRANSFERASE"/>
    <property type="match status" value="1"/>
</dbReference>
<evidence type="ECO:0000256" key="4">
    <source>
        <dbReference type="ARBA" id="ARBA00022747"/>
    </source>
</evidence>
<dbReference type="InterPro" id="IPR018117">
    <property type="entry name" value="C5_DNA_meth_AS"/>
</dbReference>
<evidence type="ECO:0000313" key="9">
    <source>
        <dbReference type="Proteomes" id="UP000595895"/>
    </source>
</evidence>
<keyword evidence="4" id="KW-0680">Restriction system</keyword>
<dbReference type="PROSITE" id="PS00094">
    <property type="entry name" value="C5_MTASE_1"/>
    <property type="match status" value="1"/>
</dbReference>
<sequence>MSDQFTYADLFAGIGGFHAALSGMGGKCVYAVEIDKDAAKVYHQNWGIDPLGDITEDAGEAGVSQKVQQHDILAAGFPCQPFSKSGAQKGMDEVRGTLYFNILQIIRKHHPTVLLLENVRNLAGPRHRHEWEVIIRTLREEGYRVSDTPAILSPHQLGPERGGRPQVRERVFITATYDPEGLGGPAPEPVTRARQHYGDSQNCWDIESIMLDDVAGYDLTAAETNWINAWDDWVQEFRRHNEPGTKLPGFPIWADAWKNIDAFEAQEEAGEYEDTPSWKLNFLRKNAELYTANISWIPKWLTKWNVQDFPPSRRKLEWQAQELGSLWDCLMHFRPSGLRAKPPTYVPALVAITQTSIVGPRRRRLSPRETARLQGLPDEFSFTGQPDAKTYKQLGNGVNVAAVWNVLKMHCERDESVLKSTDSGRRILKAVKQATLSPDEKVRNLFQ</sequence>
<evidence type="ECO:0000256" key="7">
    <source>
        <dbReference type="RuleBase" id="RU000417"/>
    </source>
</evidence>
<dbReference type="EC" id="2.1.1.37" evidence="7"/>
<keyword evidence="1 5" id="KW-0489">Methyltransferase</keyword>
<name>A0A7T7S265_9ACTO</name>
<evidence type="ECO:0000256" key="1">
    <source>
        <dbReference type="ARBA" id="ARBA00022603"/>
    </source>
</evidence>
<evidence type="ECO:0000256" key="5">
    <source>
        <dbReference type="PROSITE-ProRule" id="PRU01016"/>
    </source>
</evidence>
<dbReference type="InterPro" id="IPR029063">
    <property type="entry name" value="SAM-dependent_MTases_sf"/>
</dbReference>
<dbReference type="REBASE" id="458437">
    <property type="entry name" value="M.Awe61299ORF9800P"/>
</dbReference>
<dbReference type="EMBL" id="CP066802">
    <property type="protein sequence ID" value="QQM67272.1"/>
    <property type="molecule type" value="Genomic_DNA"/>
</dbReference>
<evidence type="ECO:0000256" key="2">
    <source>
        <dbReference type="ARBA" id="ARBA00022679"/>
    </source>
</evidence>
<comment type="catalytic activity">
    <reaction evidence="7">
        <text>a 2'-deoxycytidine in DNA + S-adenosyl-L-methionine = a 5-methyl-2'-deoxycytidine in DNA + S-adenosyl-L-homocysteine + H(+)</text>
        <dbReference type="Rhea" id="RHEA:13681"/>
        <dbReference type="Rhea" id="RHEA-COMP:11369"/>
        <dbReference type="Rhea" id="RHEA-COMP:11370"/>
        <dbReference type="ChEBI" id="CHEBI:15378"/>
        <dbReference type="ChEBI" id="CHEBI:57856"/>
        <dbReference type="ChEBI" id="CHEBI:59789"/>
        <dbReference type="ChEBI" id="CHEBI:85452"/>
        <dbReference type="ChEBI" id="CHEBI:85454"/>
        <dbReference type="EC" id="2.1.1.37"/>
    </reaction>
</comment>
<gene>
    <name evidence="8" type="primary">dcm</name>
    <name evidence="8" type="ORF">JG540_09800</name>
</gene>
<dbReference type="AlphaFoldDB" id="A0A7T7S265"/>
<dbReference type="Gene3D" id="3.90.120.10">
    <property type="entry name" value="DNA Methylase, subunit A, domain 2"/>
    <property type="match status" value="1"/>
</dbReference>
<evidence type="ECO:0000256" key="6">
    <source>
        <dbReference type="RuleBase" id="RU000416"/>
    </source>
</evidence>
<dbReference type="InterPro" id="IPR001525">
    <property type="entry name" value="C5_MeTfrase"/>
</dbReference>
<dbReference type="PANTHER" id="PTHR46098">
    <property type="entry name" value="TRNA (CYTOSINE(38)-C(5))-METHYLTRANSFERASE"/>
    <property type="match status" value="1"/>
</dbReference>